<feature type="coiled-coil region" evidence="1">
    <location>
        <begin position="3969"/>
        <end position="4032"/>
    </location>
</feature>
<dbReference type="GO" id="GO:0005576">
    <property type="term" value="C:extracellular region"/>
    <property type="evidence" value="ECO:0007669"/>
    <property type="project" value="InterPro"/>
</dbReference>
<protein>
    <recommendedName>
        <fullName evidence="4">Chitin-binding type-2 domain-containing protein</fullName>
    </recommendedName>
</protein>
<dbReference type="PANTHER" id="PTHR47236">
    <property type="entry name" value="GENE, 32742-RELATED-RELATED"/>
    <property type="match status" value="1"/>
</dbReference>
<feature type="region of interest" description="Disordered" evidence="2">
    <location>
        <begin position="4674"/>
        <end position="4718"/>
    </location>
</feature>
<evidence type="ECO:0000256" key="1">
    <source>
        <dbReference type="SAM" id="Coils"/>
    </source>
</evidence>
<feature type="region of interest" description="Disordered" evidence="2">
    <location>
        <begin position="4440"/>
        <end position="4471"/>
    </location>
</feature>
<keyword evidence="1" id="KW-0175">Coiled coil</keyword>
<gene>
    <name evidence="5" type="ORF">EB796_004981</name>
</gene>
<dbReference type="Proteomes" id="UP000593567">
    <property type="component" value="Unassembled WGS sequence"/>
</dbReference>
<proteinExistence type="predicted"/>
<name>A0A7J7KDI8_BUGNE</name>
<dbReference type="Gene3D" id="2.10.50.10">
    <property type="entry name" value="Tumor Necrosis Factor Receptor, subunit A, domain 2"/>
    <property type="match status" value="8"/>
</dbReference>
<feature type="coiled-coil region" evidence="1">
    <location>
        <begin position="5141"/>
        <end position="5223"/>
    </location>
</feature>
<dbReference type="InterPro" id="IPR002557">
    <property type="entry name" value="Chitin-bd_dom"/>
</dbReference>
<feature type="coiled-coil region" evidence="1">
    <location>
        <begin position="4215"/>
        <end position="4260"/>
    </location>
</feature>
<feature type="region of interest" description="Disordered" evidence="2">
    <location>
        <begin position="4395"/>
        <end position="4415"/>
    </location>
</feature>
<feature type="domain" description="Chitin-binding type-2" evidence="4">
    <location>
        <begin position="906"/>
        <end position="964"/>
    </location>
</feature>
<feature type="compositionally biased region" description="Polar residues" evidence="2">
    <location>
        <begin position="3883"/>
        <end position="3900"/>
    </location>
</feature>
<reference evidence="5" key="1">
    <citation type="submission" date="2020-06" db="EMBL/GenBank/DDBJ databases">
        <title>Draft genome of Bugula neritina, a colonial animal packing powerful symbionts and potential medicines.</title>
        <authorList>
            <person name="Rayko M."/>
        </authorList>
    </citation>
    <scope>NUCLEOTIDE SEQUENCE [LARGE SCALE GENOMIC DNA]</scope>
    <source>
        <strain evidence="5">Kwan_BN1</strain>
    </source>
</reference>
<evidence type="ECO:0000259" key="4">
    <source>
        <dbReference type="PROSITE" id="PS50940"/>
    </source>
</evidence>
<dbReference type="GO" id="GO:0008061">
    <property type="term" value="F:chitin binding"/>
    <property type="evidence" value="ECO:0007669"/>
    <property type="project" value="InterPro"/>
</dbReference>
<keyword evidence="3" id="KW-0812">Transmembrane</keyword>
<dbReference type="InterPro" id="IPR009030">
    <property type="entry name" value="Growth_fac_rcpt_cys_sf"/>
</dbReference>
<evidence type="ECO:0000256" key="3">
    <source>
        <dbReference type="SAM" id="Phobius"/>
    </source>
</evidence>
<feature type="coiled-coil region" evidence="1">
    <location>
        <begin position="3601"/>
        <end position="3635"/>
    </location>
</feature>
<evidence type="ECO:0000313" key="5">
    <source>
        <dbReference type="EMBL" id="KAF6036709.1"/>
    </source>
</evidence>
<feature type="coiled-coil region" evidence="1">
    <location>
        <begin position="2945"/>
        <end position="3011"/>
    </location>
</feature>
<keyword evidence="6" id="KW-1185">Reference proteome</keyword>
<comment type="caution">
    <text evidence="5">The sequence shown here is derived from an EMBL/GenBank/DDBJ whole genome shotgun (WGS) entry which is preliminary data.</text>
</comment>
<keyword evidence="3" id="KW-0472">Membrane</keyword>
<organism evidence="5 6">
    <name type="scientific">Bugula neritina</name>
    <name type="common">Brown bryozoan</name>
    <name type="synonym">Sertularia neritina</name>
    <dbReference type="NCBI Taxonomy" id="10212"/>
    <lineage>
        <taxon>Eukaryota</taxon>
        <taxon>Metazoa</taxon>
        <taxon>Spiralia</taxon>
        <taxon>Lophotrochozoa</taxon>
        <taxon>Bryozoa</taxon>
        <taxon>Gymnolaemata</taxon>
        <taxon>Cheilostomatida</taxon>
        <taxon>Flustrina</taxon>
        <taxon>Buguloidea</taxon>
        <taxon>Bugulidae</taxon>
        <taxon>Bugula</taxon>
    </lineage>
</organism>
<dbReference type="SUPFAM" id="SSF57184">
    <property type="entry name" value="Growth factor receptor domain"/>
    <property type="match status" value="6"/>
</dbReference>
<evidence type="ECO:0000256" key="2">
    <source>
        <dbReference type="SAM" id="MobiDB-lite"/>
    </source>
</evidence>
<feature type="transmembrane region" description="Helical" evidence="3">
    <location>
        <begin position="2814"/>
        <end position="2838"/>
    </location>
</feature>
<evidence type="ECO:0000313" key="6">
    <source>
        <dbReference type="Proteomes" id="UP000593567"/>
    </source>
</evidence>
<dbReference type="EMBL" id="VXIV02000685">
    <property type="protein sequence ID" value="KAF6036709.1"/>
    <property type="molecule type" value="Genomic_DNA"/>
</dbReference>
<accession>A0A7J7KDI8</accession>
<dbReference type="PROSITE" id="PS50940">
    <property type="entry name" value="CHIT_BIND_II"/>
    <property type="match status" value="1"/>
</dbReference>
<feature type="region of interest" description="Disordered" evidence="2">
    <location>
        <begin position="3876"/>
        <end position="3900"/>
    </location>
</feature>
<feature type="compositionally biased region" description="Basic and acidic residues" evidence="2">
    <location>
        <begin position="4674"/>
        <end position="4705"/>
    </location>
</feature>
<dbReference type="SMART" id="SM01411">
    <property type="entry name" value="Ephrin_rec_like"/>
    <property type="match status" value="35"/>
</dbReference>
<feature type="region of interest" description="Disordered" evidence="2">
    <location>
        <begin position="4140"/>
        <end position="4159"/>
    </location>
</feature>
<keyword evidence="3" id="KW-1133">Transmembrane helix</keyword>
<dbReference type="PANTHER" id="PTHR47236:SF5">
    <property type="entry name" value="GENE, 32742-RELATED"/>
    <property type="match status" value="1"/>
</dbReference>
<sequence>MKLGRLTARSVPKVTTVWSTLLPTQKLSVPQVITVPTPRPMTLNFPVPAGRSTLFKVNAMSTHACRVLPAGLSAVTAQCDAGWFCTLGSWLAQPSSPQGGSCVAGEYCPIGSSAPTPCNPGSYCHTNMMNDTGGLCAPGFYCSGNSTTMTPSGEGGDECGPGFYCLEGSSYPTPCDAGYYQPSFRATNVSWCIICTPGSYCNTSALSSVSGDCLAGYYCEEGQTVDNPSGYECPPGYHCPTGSEEPLLCPPGTYQDETRQSECKDCQPGYYCDPTTTPITNYTYYPCPQGYFCPNFTKSAYEYPCPSGTFNNGTTLTMREECQSCLGGYYCTSGTVWPSTPCSPGYFCRTGATQAAPSQGADANICPEGYYCEEGTTEPVPCPQGTYSNNTGLGNVTQCINCDPGYYCDGVALLEPAGLCSPGFFCGSASTQSTQNVCPVGRFCPTGTHTPQRCPAGSYSNSTQLDSSTQCTLCEPGYACEGTGLTQPDFECVAGYYCPQGSDSRTELECPAGLYCPALSAIPLACQPGTYTNTSGMSNCTTCPNGYFCLPSNVSDPSPGYFDCSAGYYCPAGTGSDLEPCPPGTYSNYTNLYSVVQCKDCPPGEYCEDLAMTYSSGPCSAGYYCSGGVDTPMPDNSHSNSTYPASCPLVGGHTGFGDICPRGYFCPTGSVEPSGCPAGSYQDELGKDYCKACPAGYYCTANSTDYIGTECPVGRYCPENTTDSNEFPCPAGTFNPSAGSINQSACLDCTPGMYCQGTGNSAPTSNCSEGWYCSGAAVQPMPMSASQGGFCDAGEYCPGGSSAPLPCDGGYFCVRQRLALPTGPCQQGYFCTLGAYNSTPTDGVTGDICPTGYYCPENSTAPTACPQGTYLNTTGNTVLSNCIDCVPGFYCDSSGQDDVTGECSQGYYCPAGQSTHSPGPYLCPVAHYCTTGSVAPAPCPSGHYQDETGKWTCKVCPQGRYCNATFGPVELPDAYLCPVGYYCPLGTEYDTQYPCDLGTYNNLTGLTAQSECAPCPGGYACDEPGLIYPHRLSSAGYFCRVSCNTTTPQLGSDIGDVCPTGSYCPEGTDEPVECPAGTFNPDLGRMALSECLDCTGGFHCNTTGLSSVAGICQEGHFCPVGSSSPTENVCTVGHYCPAGSEYEMDCSNGTYSNQSGLSSVDQCTPCTQGYYCESWGMTQPTGLCRKGYYCPTGSIVETEIVCPIAMYCVEGSPAPTKCPAGTYTDYEGAYECHECPEGFYCTPGLIVEGEIDSATHICPRGYYCPNGTGVDWKSCPAGTYSNRTGLSSESHFCLEGSDLPEPCAAGTYQPDTGEDNCLSCPAGYFCPVGTYNYAPHECPVGHYCPQSTPSNFTNPCPPGSYNQQMRATDISWCVACDPGLYCEGFGNSAPTGLCDAGWYCSGGSDSNQTTQYGDVCPPGTYCPAGSSEPTTCDPGYYCQFYERENVTGLCAEGYFCPNGSSIAEDIDCPVGHYCPEGSSTPVPCNNGTFSNQLRLTSQSECTPCTAGYYCSQPGSSVVTGECSRGFYCPEGQTSPTPTDYICPPGHYCLDGSVSPYRCENGTWTPDEGQFECRVCDEGFYCDNTYDTTSSLNDSACPRGHYCPVGTAYATQYPCPSGTINNVTHRVSIEECQPCPSGYYCESTGEVWPDGPCSPGYYCNGSVSDRLPEHLRCPLGNYCPEGSEYPVPCPSGTIAIETGFYNVSQCTPCPPGKYCTPESSSSGDTPDCDAGYICSGGSNTATPTDYVIGYPCPEGHYCQSGDTSPRPCAPGSYSPIKQNSECDVCPAGDTCPYNAMNYTLPCPSGHYCPNGSVADGTPCDQGYYNPDMGRATIHSCLECPAGMYCETVGMSAPTGNCSEGFWCRSTSTRQTPTDVDGWNDFCPVGHYCPEGVEIAIPCPAGTYYGRRAAKKVEDCLPCDAGMYCEGLNLTQPTGLCEPRYYCPSDAAISSATPTEYLCPEGFYCPSNGTKDPEPCPSGTYQPNQGGISCLDCPAGYYCLKNTSWPLTCPEARFCPEGTETPEICAPGTFRNETGGESQDDCLPCVAGKYCLDGEIQTDCNAGFVCISGSWTPTPTQPDVNETVGTLCPYGRYCEAGTIIPQSCAPGTVISKEGATSELDCGPCPAGRICPPLSTDSEPCNPGYFCPYNRNETECPLYTYNDLSEATNDTWCRDCPAGYFCDDVAISNYTRFPCPAGFYCELACNEPLPCPAEHTGMSDTTTGGSVDDCFLCPAGFYCPSLNETNSPSISAIKCDDGSYCPAGSSLQLNCSSGYYCTNAEYQLPCNAGTYCPMRSASPVPCPPGHYCEAPPCNATIPGFEREGAMQPTICPLGYREKNNGNSSRVDFESTCETCPPGYYGARDDRSDCDSCRAGVVCMEGSVTDAPLGNDSATHGFDSTRSYPCPPGYYCPQASGAPLACPKGTYNALQSKGSVSDCLDCPVDHFNHLTGQTGCFSCGGEASQPVEGSDTCECTGSGRDFQPSDRQCPCAAGFTLLEDRETDCVKRVYDLCTEGQTRNQDGQCLDIDQWKSYCSEEVCDSYIGVDTILGLCKCKVDDLEEVCDLECRLAQRYSISFICPASPLEPFVEVRNQKGQVQVQIPASNLRKIINSRNTITEDQCAGEYTEPAHLIDMDSSGFVGVYQPDPSVVINLLTSNTKGNYTGNITSAGFDYNLNNIQQRQLLATSANNLNGIRNPTVCLKYGETMFFSVSNENYPVYDRNNLYNTNDKFDYGGFRELQEAQSQAETSTTLFTYRFKDPGVYVFYLSSNINKKMYVKVMAPNAQCSEDGPFFPTTPRYVIQNGMSVEQDILQSPDWVLIALMCVAILLTVIVVIIALVLFKRYGWNKLMFADKSYRWLTKRKPFDDYSSRGSNVHAIKKYHRNMNTLSSSPNDIQLAITSADASVGGAELKEVKEDEFWDYEQQVDLEAFTASTLYDKLASQSHSITQNLARQKEEAKSLYQKVSNQNQSLKGLWAAKLNLEGRSSLATREDLVIYETKLEELEIELERRKQVGHRFQVALDKHMKLMDSEAKRIETHQVTFDKDLAEVMSLLRTHSEKLHRKQLTRKDGSFDKDQHDQIAGKVRVLLESLHNETSKECERVGAWAVLGSSTGFTVSHNGESLTRDDLLDADSGIKRSDILKLDSLTGLILPQPDICPLQGDWFLHPQTGKLLPIEGHVSFDPISSRLIFTADSACAEALHMNEALIPYVPYPVDPSTNQPVETKLRPLDRRADLRYRAALPCAETGLMAPILAVTIHPESGAILPLCGTHTDNVTQLPVAIEIGSLMHDEDSGTPVPILGVRISPQTGKVVPVGGVKSTDLGTQPIVPYDSYVDKMSGRQIRTHGAYTANQQIMPAGGGYEAFLTSTVLAIESRLTEKLSQFGDAIFTPPPDDETVNSRLEEAEMESAYKDLLTARSRMLSVQKQSEHDVKRREERAAILASTGGSPGMYEFVRTGQLLPILIGTNMEDPGGSGLLVPVLGVEKDKLTGKIKPLGGSMEHPEGTGLVPITIGVKAVDPVTAELSPVTGVRSNPETGVVVPVTLASGGHKKRKAPLGALAMLQEETAARKSHWRRIRQKEAELAEKERKVANQILFNYGAIKLNSTRKQLAAMQQDVAELEEMEKRETQRRKDAEEEYSNVLPLDVTAILTEADEPETTHSLTHLSSHKKLTEVIDKFLVKMSAEETKYEDQKTELDGAMNPDAEAVLSQRHRQSKVRQHAGVSDQIWTLLELFSKTKAYVEFFRTVAEILAKEAKDILNGESLIAGKQISSGDKLYIVMMLPVGSYDCVLSGVYGELNLTSSSSDQELIPLLKQLISMLESGAPFVLTSDLLSGHGGQHLHLHAGGLQTAAVSQAVSSQVATTSVQQATRQVASVQQASSVSSTNMAATTSADESHVTSKPASTAVINTSLLRQPAQTGMSDRDLLEMRRQLFEKQAYEASKLESQLRTQEIDDINSVLDKTAGKKSDTINEAKERLRAQMATVTTAEAAEKLILEHSKSVNKVLDKLESQKLEQLSKLQEQLLNRRRKQKKDLHKSHLTEAKNLGVSLDSVPTIAVPSFEELNKDLKLLSLQQQKLQTEMQAKLADQEEKMLAEVLESDMADRAEQLRLLLGDEKAGELIQSEQKKLGDTSAKSLAIKNKLRSNQTSRRAASLEPEKTLSQPENAKVLEMVQDQENADHLEVETALLGVMVDLNKNQLQDFETAEVRKRVSDSDMREGNRIMAEHKKMMRELERQNQSQIDSQKDKLAAKLAARKRMQEELTKEKAINDEMSRIALAQSQKGEASAADAVIELSNKMADTEDESADVYEKQIERLADVEILVKEQLRESERELDRELENASGAVDQQIEMQKQLALESQKNRFARETAAKQREMSEEEYQKLLAQHKKDLEALESNLEGEKERQQKSLQDKIEERKRQRAAQLKAKLETSINNELVAQQQERDNLHDEASRKNEKDVLKQHSAGKDGNEKESLIFQVLRQRHLKQAVRLEEQQTKQRDNVLAQAENDCRAERDEARAELVKLQEQELMDLVASAGSLSDSQLAEKRDSLKRQHKKQLADFDELTGDIISAAKHDAARDLEIKHTYEKLHLKEEQMKDLLDAMKDLTPEMALTKQYEEEAERAKVAADKYRDDVVAKMAVHLEEAKAAKAQEAEAKKLELEQALKKMEEDFEEERKREEQREAERLADRQRLHERQLREREQKEAEEIANSAQTQDEKERLLAEHKETVKKLEDNMQRENEKSQASLQAKLAARRERKAAAVKARLAKDLQQRAEEQKKQELQHRKLDADDLSSTAKVSFLDVETADMSQEAVRPTTAAAVKMGQVAVPVSPAAATAAGPVTEKDYISMLMSSPLFQQINELQEILDKQTGLSSKYVLGGDYSVPYLDVKDAQWKCDGELVPVDIRDISASQFVIYRFGVFVSKLMEELIGAPQVSILLASSLPANNYEMNAYRRSFFYERAKKILFIRKERLESIGEFILVVVHCLSHISTGELADDSQPMFLRCFYKALKVVCQDMFFSRSRPSAPTMIGRLTNKSSLELAFKHSQSAAHKTDILGELISLKVGHPADFDSKNIESRLTAYDSVSSNARLRQLLNQKGGAKASVDIVEQRLSELKGIPVEETRVRERSRPATDAPQANKMDVQLKQSAILNQQIQRLEDKLDEINIQILNVAERETELQGAEASTELLNSVVNSKKSLSQSAKALQSEISRKKVELKSLGNK</sequence>
<dbReference type="OrthoDB" id="6104470at2759"/>
<feature type="compositionally biased region" description="Basic and acidic residues" evidence="2">
    <location>
        <begin position="4398"/>
        <end position="4415"/>
    </location>
</feature>